<feature type="domain" description="Fe2OG dioxygenase" evidence="10">
    <location>
        <begin position="196"/>
        <end position="321"/>
    </location>
</feature>
<dbReference type="InterPro" id="IPR005123">
    <property type="entry name" value="Oxoglu/Fe-dep_dioxygenase_dom"/>
</dbReference>
<dbReference type="EMBL" id="CAXHTA020000017">
    <property type="protein sequence ID" value="CAL5227680.1"/>
    <property type="molecule type" value="Genomic_DNA"/>
</dbReference>
<dbReference type="SMART" id="SM00702">
    <property type="entry name" value="P4Hc"/>
    <property type="match status" value="1"/>
</dbReference>
<comment type="subcellular location">
    <subcellularLocation>
        <location evidence="2">Endoplasmic reticulum membrane</location>
        <topology evidence="2">Single-pass type II membrane protein</topology>
    </subcellularLocation>
</comment>
<evidence type="ECO:0000313" key="11">
    <source>
        <dbReference type="EMBL" id="CAL5227680.1"/>
    </source>
</evidence>
<dbReference type="PANTHER" id="PTHR10869">
    <property type="entry name" value="PROLYL 4-HYDROXYLASE ALPHA SUBUNIT"/>
    <property type="match status" value="1"/>
</dbReference>
<organism evidence="11 12">
    <name type="scientific">Coccomyxa viridis</name>
    <dbReference type="NCBI Taxonomy" id="1274662"/>
    <lineage>
        <taxon>Eukaryota</taxon>
        <taxon>Viridiplantae</taxon>
        <taxon>Chlorophyta</taxon>
        <taxon>core chlorophytes</taxon>
        <taxon>Trebouxiophyceae</taxon>
        <taxon>Trebouxiophyceae incertae sedis</taxon>
        <taxon>Coccomyxaceae</taxon>
        <taxon>Coccomyxa</taxon>
    </lineage>
</organism>
<dbReference type="Proteomes" id="UP001497392">
    <property type="component" value="Unassembled WGS sequence"/>
</dbReference>
<dbReference type="Pfam" id="PF13640">
    <property type="entry name" value="2OG-FeII_Oxy_3"/>
    <property type="match status" value="1"/>
</dbReference>
<evidence type="ECO:0000256" key="2">
    <source>
        <dbReference type="ARBA" id="ARBA00004648"/>
    </source>
</evidence>
<keyword evidence="6" id="KW-0408">Iron</keyword>
<accession>A0ABP1G8K2</accession>
<dbReference type="InterPro" id="IPR006620">
    <property type="entry name" value="Pro_4_hyd_alph"/>
</dbReference>
<feature type="region of interest" description="Disordered" evidence="8">
    <location>
        <begin position="34"/>
        <end position="73"/>
    </location>
</feature>
<reference evidence="11 12" key="1">
    <citation type="submission" date="2024-06" db="EMBL/GenBank/DDBJ databases">
        <authorList>
            <person name="Kraege A."/>
            <person name="Thomma B."/>
        </authorList>
    </citation>
    <scope>NUCLEOTIDE SEQUENCE [LARGE SCALE GENOMIC DNA]</scope>
</reference>
<gene>
    <name evidence="11" type="primary">g10688</name>
    <name evidence="11" type="ORF">VP750_LOCUS9586</name>
</gene>
<keyword evidence="5" id="KW-0560">Oxidoreductase</keyword>
<evidence type="ECO:0000259" key="10">
    <source>
        <dbReference type="PROSITE" id="PS51471"/>
    </source>
</evidence>
<dbReference type="PROSITE" id="PS51471">
    <property type="entry name" value="FE2OG_OXY"/>
    <property type="match status" value="1"/>
</dbReference>
<evidence type="ECO:0000256" key="5">
    <source>
        <dbReference type="ARBA" id="ARBA00023002"/>
    </source>
</evidence>
<sequence>MSRGYTTSTLLCFCALSFIFGRFVQEIPGLPQTKSGFTQSGGAASKTSRRQAIEKPVQQAQSHHQSGKPQAPGKKLFTSFEEAVAATEALLRAPPVKPAHTGNEFYSSQPLQIISWYPRIILFPGFIDEQRCAHFVKLAKARLAPSALAMRKTEEDQETEDVRTSQGTFMSRHDDLEGVISWIEEKAAQLTGLPVSHGEPFNVLRYQLGQHYDSHYDIFEPESYGPQSSQRMATILFYLSDVEEGGDTIFPLEGRYGQERLKGTGFNYKSCEGGYRYKPRRGDALMFYSMHPNGTFDKHALHGGCPVIKGEKWVATKWIRDKCFSPPCM</sequence>
<name>A0ABP1G8K2_9CHLO</name>
<keyword evidence="3" id="KW-0479">Metal-binding</keyword>
<comment type="catalytic activity">
    <reaction evidence="7">
        <text>L-prolyl-[collagen] + 2-oxoglutarate + O2 = trans-4-hydroxy-L-prolyl-[collagen] + succinate + CO2</text>
        <dbReference type="Rhea" id="RHEA:18945"/>
        <dbReference type="Rhea" id="RHEA-COMP:11676"/>
        <dbReference type="Rhea" id="RHEA-COMP:11680"/>
        <dbReference type="ChEBI" id="CHEBI:15379"/>
        <dbReference type="ChEBI" id="CHEBI:16526"/>
        <dbReference type="ChEBI" id="CHEBI:16810"/>
        <dbReference type="ChEBI" id="CHEBI:30031"/>
        <dbReference type="ChEBI" id="CHEBI:50342"/>
        <dbReference type="ChEBI" id="CHEBI:61965"/>
        <dbReference type="EC" id="1.14.11.2"/>
    </reaction>
</comment>
<evidence type="ECO:0000256" key="6">
    <source>
        <dbReference type="ARBA" id="ARBA00023004"/>
    </source>
</evidence>
<evidence type="ECO:0000256" key="7">
    <source>
        <dbReference type="ARBA" id="ARBA00049169"/>
    </source>
</evidence>
<evidence type="ECO:0000256" key="8">
    <source>
        <dbReference type="SAM" id="MobiDB-lite"/>
    </source>
</evidence>
<protein>
    <submittedName>
        <fullName evidence="11">G10688 protein</fullName>
    </submittedName>
</protein>
<feature type="compositionally biased region" description="Polar residues" evidence="8">
    <location>
        <begin position="58"/>
        <end position="68"/>
    </location>
</feature>
<dbReference type="PANTHER" id="PTHR10869:SF246">
    <property type="entry name" value="TRANSMEMBRANE PROLYL 4-HYDROXYLASE"/>
    <property type="match status" value="1"/>
</dbReference>
<comment type="cofactor">
    <cofactor evidence="1">
        <name>L-ascorbate</name>
        <dbReference type="ChEBI" id="CHEBI:38290"/>
    </cofactor>
</comment>
<comment type="caution">
    <text evidence="11">The sequence shown here is derived from an EMBL/GenBank/DDBJ whole genome shotgun (WGS) entry which is preliminary data.</text>
</comment>
<feature type="chain" id="PRO_5046926139" evidence="9">
    <location>
        <begin position="27"/>
        <end position="329"/>
    </location>
</feature>
<evidence type="ECO:0000256" key="9">
    <source>
        <dbReference type="SAM" id="SignalP"/>
    </source>
</evidence>
<keyword evidence="4" id="KW-0223">Dioxygenase</keyword>
<keyword evidence="9" id="KW-0732">Signal</keyword>
<evidence type="ECO:0000313" key="12">
    <source>
        <dbReference type="Proteomes" id="UP001497392"/>
    </source>
</evidence>
<proteinExistence type="predicted"/>
<evidence type="ECO:0000256" key="4">
    <source>
        <dbReference type="ARBA" id="ARBA00022964"/>
    </source>
</evidence>
<dbReference type="InterPro" id="IPR045054">
    <property type="entry name" value="P4HA-like"/>
</dbReference>
<evidence type="ECO:0000256" key="3">
    <source>
        <dbReference type="ARBA" id="ARBA00022723"/>
    </source>
</evidence>
<feature type="compositionally biased region" description="Polar residues" evidence="8">
    <location>
        <begin position="34"/>
        <end position="46"/>
    </location>
</feature>
<feature type="signal peptide" evidence="9">
    <location>
        <begin position="1"/>
        <end position="26"/>
    </location>
</feature>
<dbReference type="InterPro" id="IPR044862">
    <property type="entry name" value="Pro_4_hyd_alph_FE2OG_OXY"/>
</dbReference>
<dbReference type="Gene3D" id="2.60.120.620">
    <property type="entry name" value="q2cbj1_9rhob like domain"/>
    <property type="match status" value="1"/>
</dbReference>
<evidence type="ECO:0000256" key="1">
    <source>
        <dbReference type="ARBA" id="ARBA00001961"/>
    </source>
</evidence>
<keyword evidence="12" id="KW-1185">Reference proteome</keyword>